<accession>A0ABU6NZQ6</accession>
<comment type="caution">
    <text evidence="1">The sequence shown here is derived from an EMBL/GenBank/DDBJ whole genome shotgun (WGS) entry which is preliminary data.</text>
</comment>
<protein>
    <submittedName>
        <fullName evidence="1">DUF5713 family protein</fullName>
    </submittedName>
</protein>
<organism evidence="1 2">
    <name type="scientific">Metabacillus fastidiosus</name>
    <dbReference type="NCBI Taxonomy" id="1458"/>
    <lineage>
        <taxon>Bacteria</taxon>
        <taxon>Bacillati</taxon>
        <taxon>Bacillota</taxon>
        <taxon>Bacilli</taxon>
        <taxon>Bacillales</taxon>
        <taxon>Bacillaceae</taxon>
        <taxon>Metabacillus</taxon>
    </lineage>
</organism>
<reference evidence="1 2" key="1">
    <citation type="submission" date="2023-03" db="EMBL/GenBank/DDBJ databases">
        <title>Bacillus Genome Sequencing.</title>
        <authorList>
            <person name="Dunlap C."/>
        </authorList>
    </citation>
    <scope>NUCLEOTIDE SEQUENCE [LARGE SCALE GENOMIC DNA]</scope>
    <source>
        <strain evidence="1 2">NRS-1717</strain>
    </source>
</reference>
<name>A0ABU6NZQ6_9BACI</name>
<dbReference type="GeneID" id="301140471"/>
<evidence type="ECO:0000313" key="2">
    <source>
        <dbReference type="Proteomes" id="UP001342826"/>
    </source>
</evidence>
<keyword evidence="2" id="KW-1185">Reference proteome</keyword>
<dbReference type="Proteomes" id="UP001342826">
    <property type="component" value="Unassembled WGS sequence"/>
</dbReference>
<dbReference type="InterPro" id="IPR043767">
    <property type="entry name" value="DUF5713"/>
</dbReference>
<dbReference type="RefSeq" id="WP_066227396.1">
    <property type="nucleotide sequence ID" value="NZ_JARTFQ010000005.1"/>
</dbReference>
<sequence>MMNIEYLNTMYMDSYFPNFLVDKVKAAILKVEDFIKQGNHSLEEIQESLDEMTLTINDIQEEFWEHNSEIETVARDSIGETVETILKFYQVPIDIEEAIRNRDW</sequence>
<dbReference type="EMBL" id="JARTFS010000012">
    <property type="protein sequence ID" value="MED4402591.1"/>
    <property type="molecule type" value="Genomic_DNA"/>
</dbReference>
<dbReference type="Pfam" id="PF18977">
    <property type="entry name" value="DUF5713"/>
    <property type="match status" value="1"/>
</dbReference>
<proteinExistence type="predicted"/>
<gene>
    <name evidence="1" type="ORF">P9271_14835</name>
</gene>
<evidence type="ECO:0000313" key="1">
    <source>
        <dbReference type="EMBL" id="MED4402591.1"/>
    </source>
</evidence>